<dbReference type="PATRIC" id="fig|1218492.5.peg.504"/>
<evidence type="ECO:0000256" key="10">
    <source>
        <dbReference type="ARBA" id="ARBA00023136"/>
    </source>
</evidence>
<dbReference type="CDD" id="cd00082">
    <property type="entry name" value="HisKA"/>
    <property type="match status" value="1"/>
</dbReference>
<keyword evidence="6 11" id="KW-0812">Transmembrane</keyword>
<dbReference type="SUPFAM" id="SSF47384">
    <property type="entry name" value="Homodimeric domain of signal transducing histidine kinase"/>
    <property type="match status" value="1"/>
</dbReference>
<dbReference type="Gene3D" id="3.30.565.10">
    <property type="entry name" value="Histidine kinase-like ATPase, C-terminal domain"/>
    <property type="match status" value="1"/>
</dbReference>
<evidence type="ECO:0000256" key="7">
    <source>
        <dbReference type="ARBA" id="ARBA00022777"/>
    </source>
</evidence>
<keyword evidence="4" id="KW-1003">Cell membrane</keyword>
<reference evidence="13 14" key="1">
    <citation type="submission" date="2015-01" db="EMBL/GenBank/DDBJ databases">
        <title>Comparative genomics of the lactic acid bacteria isolated from the honey bee gut.</title>
        <authorList>
            <person name="Ellegaard K.M."/>
            <person name="Tamarit D."/>
            <person name="Javelind E."/>
            <person name="Olofsson T."/>
            <person name="Andersson S.G."/>
            <person name="Vasquez A."/>
        </authorList>
    </citation>
    <scope>NUCLEOTIDE SEQUENCE [LARGE SCALE GENOMIC DNA]</scope>
    <source>
        <strain evidence="13 14">Bin4</strain>
    </source>
</reference>
<dbReference type="GO" id="GO:0005886">
    <property type="term" value="C:plasma membrane"/>
    <property type="evidence" value="ECO:0007669"/>
    <property type="project" value="UniProtKB-SubCell"/>
</dbReference>
<evidence type="ECO:0000256" key="5">
    <source>
        <dbReference type="ARBA" id="ARBA00022679"/>
    </source>
</evidence>
<dbReference type="Pfam" id="PF02518">
    <property type="entry name" value="HATPase_c"/>
    <property type="match status" value="1"/>
</dbReference>
<organism evidence="13 14">
    <name type="scientific">Bombilactobacillus mellifer</name>
    <dbReference type="NCBI Taxonomy" id="1218492"/>
    <lineage>
        <taxon>Bacteria</taxon>
        <taxon>Bacillati</taxon>
        <taxon>Bacillota</taxon>
        <taxon>Bacilli</taxon>
        <taxon>Lactobacillales</taxon>
        <taxon>Lactobacillaceae</taxon>
        <taxon>Bombilactobacillus</taxon>
    </lineage>
</organism>
<evidence type="ECO:0000256" key="11">
    <source>
        <dbReference type="SAM" id="Phobius"/>
    </source>
</evidence>
<dbReference type="HOGENOM" id="CLU_000445_13_0_9"/>
<dbReference type="PANTHER" id="PTHR45453">
    <property type="entry name" value="PHOSPHATE REGULON SENSOR PROTEIN PHOR"/>
    <property type="match status" value="1"/>
</dbReference>
<dbReference type="InterPro" id="IPR036890">
    <property type="entry name" value="HATPase_C_sf"/>
</dbReference>
<feature type="transmembrane region" description="Helical" evidence="11">
    <location>
        <begin position="48"/>
        <end position="69"/>
    </location>
</feature>
<dbReference type="EC" id="2.7.13.3" evidence="3"/>
<evidence type="ECO:0000259" key="12">
    <source>
        <dbReference type="PROSITE" id="PS50109"/>
    </source>
</evidence>
<dbReference type="AlphaFoldDB" id="A0A0F4LW52"/>
<dbReference type="GO" id="GO:0016036">
    <property type="term" value="P:cellular response to phosphate starvation"/>
    <property type="evidence" value="ECO:0007669"/>
    <property type="project" value="TreeGrafter"/>
</dbReference>
<keyword evidence="8 11" id="KW-1133">Transmembrane helix</keyword>
<dbReference type="SUPFAM" id="SSF55874">
    <property type="entry name" value="ATPase domain of HSP90 chaperone/DNA topoisomerase II/histidine kinase"/>
    <property type="match status" value="1"/>
</dbReference>
<evidence type="ECO:0000256" key="1">
    <source>
        <dbReference type="ARBA" id="ARBA00000085"/>
    </source>
</evidence>
<dbReference type="OrthoDB" id="9780487at2"/>
<comment type="subcellular location">
    <subcellularLocation>
        <location evidence="2">Cell membrane</location>
        <topology evidence="2">Multi-pass membrane protein</topology>
    </subcellularLocation>
</comment>
<dbReference type="Proteomes" id="UP000033558">
    <property type="component" value="Unassembled WGS sequence"/>
</dbReference>
<evidence type="ECO:0000256" key="8">
    <source>
        <dbReference type="ARBA" id="ARBA00022989"/>
    </source>
</evidence>
<evidence type="ECO:0000313" key="14">
    <source>
        <dbReference type="Proteomes" id="UP000033558"/>
    </source>
</evidence>
<dbReference type="EMBL" id="JXJQ01000005">
    <property type="protein sequence ID" value="KJY62593.1"/>
    <property type="molecule type" value="Genomic_DNA"/>
</dbReference>
<keyword evidence="10 11" id="KW-0472">Membrane</keyword>
<keyword evidence="14" id="KW-1185">Reference proteome</keyword>
<proteinExistence type="predicted"/>
<dbReference type="STRING" id="1218492.JG30_03820"/>
<keyword evidence="5" id="KW-0808">Transferase</keyword>
<name>A0A0F4LW52_9LACO</name>
<evidence type="ECO:0000256" key="6">
    <source>
        <dbReference type="ARBA" id="ARBA00022692"/>
    </source>
</evidence>
<dbReference type="InterPro" id="IPR036097">
    <property type="entry name" value="HisK_dim/P_sf"/>
</dbReference>
<feature type="transmembrane region" description="Helical" evidence="11">
    <location>
        <begin position="12"/>
        <end position="36"/>
    </location>
</feature>
<evidence type="ECO:0000313" key="13">
    <source>
        <dbReference type="EMBL" id="KJY62593.1"/>
    </source>
</evidence>
<keyword evidence="9" id="KW-0902">Two-component regulatory system</keyword>
<dbReference type="GO" id="GO:0004721">
    <property type="term" value="F:phosphoprotein phosphatase activity"/>
    <property type="evidence" value="ECO:0007669"/>
    <property type="project" value="TreeGrafter"/>
</dbReference>
<dbReference type="SMART" id="SM00387">
    <property type="entry name" value="HATPase_c"/>
    <property type="match status" value="1"/>
</dbReference>
<keyword evidence="7 13" id="KW-0418">Kinase</keyword>
<dbReference type="Gene3D" id="1.10.287.130">
    <property type="match status" value="1"/>
</dbReference>
<dbReference type="InterPro" id="IPR050351">
    <property type="entry name" value="BphY/WalK/GraS-like"/>
</dbReference>
<dbReference type="PROSITE" id="PS50109">
    <property type="entry name" value="HIS_KIN"/>
    <property type="match status" value="1"/>
</dbReference>
<dbReference type="PANTHER" id="PTHR45453:SF2">
    <property type="entry name" value="HISTIDINE KINASE"/>
    <property type="match status" value="1"/>
</dbReference>
<dbReference type="InterPro" id="IPR003594">
    <property type="entry name" value="HATPase_dom"/>
</dbReference>
<dbReference type="RefSeq" id="WP_052725161.1">
    <property type="nucleotide sequence ID" value="NZ_JBHSZT010000003.1"/>
</dbReference>
<feature type="domain" description="Histidine kinase" evidence="12">
    <location>
        <begin position="121"/>
        <end position="322"/>
    </location>
</feature>
<evidence type="ECO:0000256" key="3">
    <source>
        <dbReference type="ARBA" id="ARBA00012438"/>
    </source>
</evidence>
<comment type="caution">
    <text evidence="13">The sequence shown here is derived from an EMBL/GenBank/DDBJ whole genome shotgun (WGS) entry which is preliminary data.</text>
</comment>
<accession>A0A0F4LW52</accession>
<evidence type="ECO:0000256" key="2">
    <source>
        <dbReference type="ARBA" id="ARBA00004651"/>
    </source>
</evidence>
<sequence>MRTTIKLWGRLLRAQVIFVVGYLIIVGLLAGLFKLYRFPVALTWDFVRYSGLLLVGALIGHMLLQYYQIKRLQQSQAKRSLIHNPVIAAYQQQIALLQHQLRQEKSQTQYQQSVQQNYLLTWSHEIKTPLTALMLAAENDGQVDSNLVQQQTMIIKEQLQLLLNYERLADFQHDLTFETVDLAQVIKTVIQEYALFFLNKKITLQFTVPTVTIISDAKWLQVVLEQIIFNAVKYSSVGGKIKIAWQNAQLIIQDHGIGITSMDLPRIFEAGFTGTNGRQHQAATGMGLYLAKQICNQLQIELSYTSQVGQQTTAQLAFNTVQ</sequence>
<dbReference type="InterPro" id="IPR003661">
    <property type="entry name" value="HisK_dim/P_dom"/>
</dbReference>
<gene>
    <name evidence="13" type="ORF">JG30_03820</name>
</gene>
<comment type="catalytic activity">
    <reaction evidence="1">
        <text>ATP + protein L-histidine = ADP + protein N-phospho-L-histidine.</text>
        <dbReference type="EC" id="2.7.13.3"/>
    </reaction>
</comment>
<protein>
    <recommendedName>
        <fullName evidence="3">histidine kinase</fullName>
        <ecNumber evidence="3">2.7.13.3</ecNumber>
    </recommendedName>
</protein>
<dbReference type="GO" id="GO:0000155">
    <property type="term" value="F:phosphorelay sensor kinase activity"/>
    <property type="evidence" value="ECO:0007669"/>
    <property type="project" value="InterPro"/>
</dbReference>
<dbReference type="InterPro" id="IPR005467">
    <property type="entry name" value="His_kinase_dom"/>
</dbReference>
<evidence type="ECO:0000256" key="9">
    <source>
        <dbReference type="ARBA" id="ARBA00023012"/>
    </source>
</evidence>
<evidence type="ECO:0000256" key="4">
    <source>
        <dbReference type="ARBA" id="ARBA00022475"/>
    </source>
</evidence>